<reference evidence="1 2" key="1">
    <citation type="submission" date="2020-03" db="EMBL/GenBank/DDBJ databases">
        <authorList>
            <person name="Zhu W."/>
        </authorList>
    </citation>
    <scope>NUCLEOTIDE SEQUENCE [LARGE SCALE GENOMIC DNA]</scope>
    <source>
        <strain evidence="1 2">323-1</strain>
    </source>
</reference>
<dbReference type="EMBL" id="CP049801">
    <property type="protein sequence ID" value="QIO05881.1"/>
    <property type="molecule type" value="Genomic_DNA"/>
</dbReference>
<keyword evidence="2" id="KW-1185">Reference proteome</keyword>
<evidence type="ECO:0000313" key="1">
    <source>
        <dbReference type="EMBL" id="QIO05881.1"/>
    </source>
</evidence>
<evidence type="ECO:0000313" key="2">
    <source>
        <dbReference type="Proteomes" id="UP000502297"/>
    </source>
</evidence>
<dbReference type="AlphaFoldDB" id="A0A6G8RVH9"/>
<organism evidence="1 2">
    <name type="scientific">Acinetobacter shaoyimingii</name>
    <dbReference type="NCBI Taxonomy" id="2715164"/>
    <lineage>
        <taxon>Bacteria</taxon>
        <taxon>Pseudomonadati</taxon>
        <taxon>Pseudomonadota</taxon>
        <taxon>Gammaproteobacteria</taxon>
        <taxon>Moraxellales</taxon>
        <taxon>Moraxellaceae</taxon>
        <taxon>Acinetobacter</taxon>
    </lineage>
</organism>
<proteinExistence type="predicted"/>
<dbReference type="KEGG" id="asha:G8E00_07900"/>
<gene>
    <name evidence="1" type="ORF">G8E00_07900</name>
</gene>
<sequence>MLQSAGVKMISSNSFKIISLILCSVFTIGCEYRVSNNERISAPNNIKNEKGIKNKFINDANFIFGNNLIEEEYYATYNANRLIFQLKVDGLSNQEYLDTIKIKMQNKGWKFLNKYKDAYIYCDSKLNQLEIVPPLDIKYSFNLGEGQTLKQLPDLWNISFINSIHKRYVCNKNS</sequence>
<protein>
    <submittedName>
        <fullName evidence="1">Uncharacterized protein</fullName>
    </submittedName>
</protein>
<dbReference type="RefSeq" id="WP_166223475.1">
    <property type="nucleotide sequence ID" value="NZ_CP049801.1"/>
</dbReference>
<name>A0A6G8RVH9_9GAMM</name>
<dbReference type="Proteomes" id="UP000502297">
    <property type="component" value="Chromosome"/>
</dbReference>
<accession>A0A6G8RVH9</accession>